<evidence type="ECO:0000313" key="2">
    <source>
        <dbReference type="EMBL" id="PSR77725.1"/>
    </source>
</evidence>
<keyword evidence="3" id="KW-1185">Reference proteome</keyword>
<evidence type="ECO:0000256" key="1">
    <source>
        <dbReference type="SAM" id="MobiDB-lite"/>
    </source>
</evidence>
<proteinExistence type="predicted"/>
<organism evidence="2 3">
    <name type="scientific">Coniella lustricola</name>
    <dbReference type="NCBI Taxonomy" id="2025994"/>
    <lineage>
        <taxon>Eukaryota</taxon>
        <taxon>Fungi</taxon>
        <taxon>Dikarya</taxon>
        <taxon>Ascomycota</taxon>
        <taxon>Pezizomycotina</taxon>
        <taxon>Sordariomycetes</taxon>
        <taxon>Sordariomycetidae</taxon>
        <taxon>Diaporthales</taxon>
        <taxon>Schizoparmaceae</taxon>
        <taxon>Coniella</taxon>
    </lineage>
</organism>
<sequence length="78" mass="8525">MRTTLDQSDQLSTSFLAASSLISQRGEQTSKRTAQSEGEMSACTKRIQSASEEFLFNSSRRDEGARAMGDRCVTTGNL</sequence>
<feature type="region of interest" description="Disordered" evidence="1">
    <location>
        <begin position="22"/>
        <end position="43"/>
    </location>
</feature>
<gene>
    <name evidence="2" type="ORF">BD289DRAFT_469757</name>
</gene>
<accession>A0A2T2ZVE8</accession>
<reference evidence="2 3" key="1">
    <citation type="journal article" date="2018" name="Mycol. Prog.">
        <title>Coniella lustricola, a new species from submerged detritus.</title>
        <authorList>
            <person name="Raudabaugh D.B."/>
            <person name="Iturriaga T."/>
            <person name="Carver A."/>
            <person name="Mondo S."/>
            <person name="Pangilinan J."/>
            <person name="Lipzen A."/>
            <person name="He G."/>
            <person name="Amirebrahimi M."/>
            <person name="Grigoriev I.V."/>
            <person name="Miller A.N."/>
        </authorList>
    </citation>
    <scope>NUCLEOTIDE SEQUENCE [LARGE SCALE GENOMIC DNA]</scope>
    <source>
        <strain evidence="2 3">B22-T-1</strain>
    </source>
</reference>
<dbReference type="Proteomes" id="UP000241462">
    <property type="component" value="Unassembled WGS sequence"/>
</dbReference>
<feature type="non-terminal residue" evidence="2">
    <location>
        <position position="78"/>
    </location>
</feature>
<dbReference type="EMBL" id="KZ678641">
    <property type="protein sequence ID" value="PSR77725.1"/>
    <property type="molecule type" value="Genomic_DNA"/>
</dbReference>
<dbReference type="InParanoid" id="A0A2T2ZVE8"/>
<feature type="compositionally biased region" description="Polar residues" evidence="1">
    <location>
        <begin position="22"/>
        <end position="38"/>
    </location>
</feature>
<protein>
    <submittedName>
        <fullName evidence="2">Uncharacterized protein</fullName>
    </submittedName>
</protein>
<name>A0A2T2ZVE8_9PEZI</name>
<evidence type="ECO:0000313" key="3">
    <source>
        <dbReference type="Proteomes" id="UP000241462"/>
    </source>
</evidence>
<dbReference type="AlphaFoldDB" id="A0A2T2ZVE8"/>